<dbReference type="InterPro" id="IPR001733">
    <property type="entry name" value="Peptidase_S26B"/>
</dbReference>
<evidence type="ECO:0000313" key="21">
    <source>
        <dbReference type="Proteomes" id="UP000478008"/>
    </source>
</evidence>
<organism evidence="20 21">
    <name type="scientific">Dekkera bruxellensis</name>
    <name type="common">Brettanomyces custersii</name>
    <dbReference type="NCBI Taxonomy" id="5007"/>
    <lineage>
        <taxon>Eukaryota</taxon>
        <taxon>Fungi</taxon>
        <taxon>Dikarya</taxon>
        <taxon>Ascomycota</taxon>
        <taxon>Saccharomycotina</taxon>
        <taxon>Pichiomycetes</taxon>
        <taxon>Pichiales</taxon>
        <taxon>Pichiaceae</taxon>
        <taxon>Brettanomyces</taxon>
    </lineage>
</organism>
<dbReference type="GeneID" id="64574075"/>
<dbReference type="Proteomes" id="UP000478008">
    <property type="component" value="Unassembled WGS sequence"/>
</dbReference>
<accession>A0A7D9GX84</accession>
<evidence type="ECO:0000256" key="12">
    <source>
        <dbReference type="ARBA" id="ARBA00022989"/>
    </source>
</evidence>
<evidence type="ECO:0000256" key="17">
    <source>
        <dbReference type="SAM" id="MobiDB-lite"/>
    </source>
</evidence>
<evidence type="ECO:0000256" key="5">
    <source>
        <dbReference type="ARBA" id="ARBA00019685"/>
    </source>
</evidence>
<evidence type="ECO:0000256" key="14">
    <source>
        <dbReference type="ARBA" id="ARBA00033305"/>
    </source>
</evidence>
<evidence type="ECO:0000256" key="4">
    <source>
        <dbReference type="ARBA" id="ARBA00013208"/>
    </source>
</evidence>
<dbReference type="SUPFAM" id="SSF51306">
    <property type="entry name" value="LexA/Signal peptidase"/>
    <property type="match status" value="1"/>
</dbReference>
<dbReference type="EC" id="3.4.21.89" evidence="4"/>
<comment type="subunit">
    <text evidence="16">Component of the signal peptidase complex (SPC) composed of a catalytic subunit SEC11 and three accessory subunits SPC1, SPC2 and SPC3. The complex induces a local thinning of the ER membrane which is used to measure the length of the signal peptide (SP) h-region of protein substrates. This ensures the selectivity of the complex towards h-regions shorter than 18-20 amino acids. SPC associates with the translocon complex.</text>
</comment>
<sequence>MNGKTLRLQLDQGLAMSIVLASAFALWKLMCIITMSNSPMVVVLSGSMEPAFQRGDILFLWNREQFLDVGDIVVYKTSVKEVPIVHRIVREHIVPEKTKKSKRKARKNSQNRRKTHKTTKKLTQKILTKGDNNNRDDLPLYPYGQNYLDRKKDILGCVKGYFPKVGYITILITENKYFKYAMMGFIAVSALFSDE</sequence>
<evidence type="ECO:0000256" key="9">
    <source>
        <dbReference type="ARBA" id="ARBA00022801"/>
    </source>
</evidence>
<reference evidence="20 21" key="1">
    <citation type="submission" date="2019-07" db="EMBL/GenBank/DDBJ databases">
        <authorList>
            <person name="Friedrich A."/>
            <person name="Schacherer J."/>
        </authorList>
    </citation>
    <scope>NUCLEOTIDE SEQUENCE [LARGE SCALE GENOMIC DNA]</scope>
</reference>
<keyword evidence="9" id="KW-0378">Hydrolase</keyword>
<dbReference type="InterPro" id="IPR019533">
    <property type="entry name" value="Peptidase_S26"/>
</dbReference>
<evidence type="ECO:0000256" key="8">
    <source>
        <dbReference type="ARBA" id="ARBA00022692"/>
    </source>
</evidence>
<evidence type="ECO:0000256" key="1">
    <source>
        <dbReference type="ARBA" id="ARBA00000677"/>
    </source>
</evidence>
<dbReference type="PROSITE" id="PS00501">
    <property type="entry name" value="SPASE_I_1"/>
    <property type="match status" value="1"/>
</dbReference>
<evidence type="ECO:0000256" key="18">
    <source>
        <dbReference type="SAM" id="Phobius"/>
    </source>
</evidence>
<keyword evidence="8 18" id="KW-0812">Transmembrane</keyword>
<dbReference type="Proteomes" id="UP000663131">
    <property type="component" value="Chromosome 9"/>
</dbReference>
<feature type="transmembrane region" description="Helical" evidence="18">
    <location>
        <begin position="12"/>
        <end position="30"/>
    </location>
</feature>
<dbReference type="GO" id="GO:0006465">
    <property type="term" value="P:signal peptide processing"/>
    <property type="evidence" value="ECO:0007669"/>
    <property type="project" value="InterPro"/>
</dbReference>
<evidence type="ECO:0000256" key="15">
    <source>
        <dbReference type="ARBA" id="ARBA00045533"/>
    </source>
</evidence>
<reference evidence="19" key="3">
    <citation type="journal article" name="BMC Genomics">
        <title>New genome assemblies reveal patterns of domestication and adaptation across Brettanomyces (Dekkera) species.</title>
        <authorList>
            <person name="Roach M.J."/>
            <person name="Borneman A.R."/>
        </authorList>
    </citation>
    <scope>NUCLEOTIDE SEQUENCE</scope>
    <source>
        <strain evidence="19">UCD 2041</strain>
    </source>
</reference>
<comment type="subcellular location">
    <subcellularLocation>
        <location evidence="2">Endoplasmic reticulum membrane</location>
        <topology evidence="2">Single-pass type II membrane protein</topology>
    </subcellularLocation>
</comment>
<dbReference type="EMBL" id="CABFWN010000001">
    <property type="protein sequence ID" value="VUG16023.1"/>
    <property type="molecule type" value="Genomic_DNA"/>
</dbReference>
<dbReference type="InterPro" id="IPR036286">
    <property type="entry name" value="LexA/Signal_pep-like_sf"/>
</dbReference>
<evidence type="ECO:0000313" key="20">
    <source>
        <dbReference type="EMBL" id="VUG16023.1"/>
    </source>
</evidence>
<keyword evidence="13 18" id="KW-0472">Membrane</keyword>
<dbReference type="EMBL" id="CP063137">
    <property type="protein sequence ID" value="QOU21987.1"/>
    <property type="molecule type" value="Genomic_DNA"/>
</dbReference>
<evidence type="ECO:0000256" key="16">
    <source>
        <dbReference type="ARBA" id="ARBA00047037"/>
    </source>
</evidence>
<evidence type="ECO:0000313" key="19">
    <source>
        <dbReference type="EMBL" id="QOU21987.1"/>
    </source>
</evidence>
<evidence type="ECO:0000256" key="3">
    <source>
        <dbReference type="ARBA" id="ARBA00011035"/>
    </source>
</evidence>
<keyword evidence="21" id="KW-1185">Reference proteome</keyword>
<dbReference type="KEGG" id="bbrx:BRETT_002151"/>
<keyword evidence="10" id="KW-0256">Endoplasmic reticulum</keyword>
<dbReference type="PANTHER" id="PTHR10806">
    <property type="entry name" value="SIGNAL PEPTIDASE COMPLEX CATALYTIC SUBUNIT SEC11"/>
    <property type="match status" value="1"/>
</dbReference>
<proteinExistence type="inferred from homology"/>
<evidence type="ECO:0000256" key="13">
    <source>
        <dbReference type="ARBA" id="ARBA00023136"/>
    </source>
</evidence>
<comment type="similarity">
    <text evidence="3">Belongs to the peptidase S26B family.</text>
</comment>
<reference evidence="19" key="2">
    <citation type="submission" date="2020-10" db="EMBL/GenBank/DDBJ databases">
        <authorList>
            <person name="Palmer J.M."/>
        </authorList>
    </citation>
    <scope>NUCLEOTIDE SEQUENCE</scope>
    <source>
        <strain evidence="19">UCD 2041</strain>
    </source>
</reference>
<dbReference type="GO" id="GO:0005787">
    <property type="term" value="C:signal peptidase complex"/>
    <property type="evidence" value="ECO:0007669"/>
    <property type="project" value="TreeGrafter"/>
</dbReference>
<dbReference type="RefSeq" id="XP_041138480.1">
    <property type="nucleotide sequence ID" value="XM_041280689.1"/>
</dbReference>
<comment type="function">
    <text evidence="15">Catalytic component of the signal peptidase complex (SPC) which catalyzes the cleavage of N-terminal signal sequences from nascent proteins as they are translocated into the lumen of the endoplasmic reticulum. Specifically cleaves N-terminal signal peptides that contain a hydrophobic alpha-helix (h-region) shorter than 18-20 amino acids.</text>
</comment>
<feature type="region of interest" description="Disordered" evidence="17">
    <location>
        <begin position="96"/>
        <end position="122"/>
    </location>
</feature>
<evidence type="ECO:0000256" key="7">
    <source>
        <dbReference type="ARBA" id="ARBA00022670"/>
    </source>
</evidence>
<protein>
    <recommendedName>
        <fullName evidence="5">Signal peptidase complex catalytic subunit SEC11</fullName>
        <ecNumber evidence="4">3.4.21.89</ecNumber>
    </recommendedName>
    <alternativeName>
        <fullName evidence="14">Signal peptidase I</fullName>
    </alternativeName>
    <alternativeName>
        <fullName evidence="6">Signal peptidase complex catalytic subunit sec11</fullName>
    </alternativeName>
</protein>
<dbReference type="CDD" id="cd06530">
    <property type="entry name" value="S26_SPase_I"/>
    <property type="match status" value="1"/>
</dbReference>
<keyword evidence="11" id="KW-0735">Signal-anchor</keyword>
<dbReference type="NCBIfam" id="TIGR02228">
    <property type="entry name" value="sigpep_I_arch"/>
    <property type="match status" value="1"/>
</dbReference>
<dbReference type="GO" id="GO:0004252">
    <property type="term" value="F:serine-type endopeptidase activity"/>
    <property type="evidence" value="ECO:0007669"/>
    <property type="project" value="InterPro"/>
</dbReference>
<comment type="catalytic activity">
    <reaction evidence="1">
        <text>Cleavage of hydrophobic, N-terminal signal or leader sequences from secreted and periplasmic proteins.</text>
        <dbReference type="EC" id="3.4.21.89"/>
    </reaction>
</comment>
<evidence type="ECO:0000256" key="2">
    <source>
        <dbReference type="ARBA" id="ARBA00004648"/>
    </source>
</evidence>
<dbReference type="AlphaFoldDB" id="A0A7D9GX84"/>
<evidence type="ECO:0000256" key="6">
    <source>
        <dbReference type="ARBA" id="ARBA00021755"/>
    </source>
</evidence>
<dbReference type="InterPro" id="IPR019756">
    <property type="entry name" value="Pept_S26A_signal_pept_1_Ser-AS"/>
</dbReference>
<gene>
    <name evidence="20" type="primary">SEC11</name>
    <name evidence="19" type="ORF">BRETT_002151</name>
    <name evidence="20" type="ORF">DEBR0S1_05556G</name>
</gene>
<dbReference type="PANTHER" id="PTHR10806:SF6">
    <property type="entry name" value="SIGNAL PEPTIDASE COMPLEX CATALYTIC SUBUNIT SEC11"/>
    <property type="match status" value="1"/>
</dbReference>
<dbReference type="GO" id="GO:0009003">
    <property type="term" value="F:signal peptidase activity"/>
    <property type="evidence" value="ECO:0007669"/>
    <property type="project" value="UniProtKB-EC"/>
</dbReference>
<name>A0A7D9GX84_DEKBR</name>
<evidence type="ECO:0000256" key="11">
    <source>
        <dbReference type="ARBA" id="ARBA00022968"/>
    </source>
</evidence>
<dbReference type="OrthoDB" id="10257561at2759"/>
<keyword evidence="7" id="KW-0645">Protease</keyword>
<evidence type="ECO:0000256" key="10">
    <source>
        <dbReference type="ARBA" id="ARBA00022824"/>
    </source>
</evidence>
<keyword evidence="12 18" id="KW-1133">Transmembrane helix</keyword>
<feature type="compositionally biased region" description="Basic residues" evidence="17">
    <location>
        <begin position="99"/>
        <end position="122"/>
    </location>
</feature>